<accession>A0AA96JYX2</accession>
<reference evidence="1 2" key="1">
    <citation type="submission" date="2023-01" db="EMBL/GenBank/DDBJ databases">
        <title>Cultivation and genomic characterization of new, ubiquitous marine nitrite-oxidizing bacteria from the Nitrospirales.</title>
        <authorList>
            <person name="Mueller A.J."/>
            <person name="Daebeler A."/>
            <person name="Herbold C.W."/>
            <person name="Kirkegaard R.H."/>
            <person name="Daims H."/>
        </authorList>
    </citation>
    <scope>NUCLEOTIDE SEQUENCE [LARGE SCALE GENOMIC DNA]</scope>
    <source>
        <strain evidence="1 2">DK</strain>
    </source>
</reference>
<evidence type="ECO:0000313" key="2">
    <source>
        <dbReference type="Proteomes" id="UP001302494"/>
    </source>
</evidence>
<dbReference type="EMBL" id="CP116968">
    <property type="protein sequence ID" value="WNM60586.1"/>
    <property type="molecule type" value="Genomic_DNA"/>
</dbReference>
<dbReference type="Proteomes" id="UP001302494">
    <property type="component" value="Chromosome"/>
</dbReference>
<protein>
    <submittedName>
        <fullName evidence="1">Uncharacterized protein</fullName>
    </submittedName>
</protein>
<organism evidence="1 2">
    <name type="scientific">Candidatus Nitrospira neomarina</name>
    <dbReference type="NCBI Taxonomy" id="3020899"/>
    <lineage>
        <taxon>Bacteria</taxon>
        <taxon>Pseudomonadati</taxon>
        <taxon>Nitrospirota</taxon>
        <taxon>Nitrospiria</taxon>
        <taxon>Nitrospirales</taxon>
        <taxon>Nitrospiraceae</taxon>
        <taxon>Nitrospira</taxon>
    </lineage>
</organism>
<proteinExistence type="predicted"/>
<gene>
    <name evidence="1" type="ORF">PQG83_12540</name>
</gene>
<evidence type="ECO:0000313" key="1">
    <source>
        <dbReference type="EMBL" id="WNM60586.1"/>
    </source>
</evidence>
<dbReference type="KEGG" id="nneo:PQG83_12540"/>
<name>A0AA96JYX2_9BACT</name>
<dbReference type="AlphaFoldDB" id="A0AA96JYX2"/>
<keyword evidence="2" id="KW-1185">Reference proteome</keyword>
<sequence>MTPEVQNAAIGCLEEGTQKIINLYTYTALLLNACDVAAKGYEARKDNFQLSTTMYIPDSLRLPVEVERKVEVVFHRNDLPGAYRGEAPKKLAEDFIIRMVAVMDDVLEDIYEKTLPLVFPDLSEADITKKVRASWCQDKNEHVNIFNFLVNDAGLKSPKGRRSTLDMVFDRYYEMREIRHAIVHSAGILSEKSKVRLNSLAERLPKDLRTGSLALKPFLADGVVKLTGLEILMLRHWAYTTIMDYLKNSFKESGS</sequence>
<dbReference type="RefSeq" id="WP_312741534.1">
    <property type="nucleotide sequence ID" value="NZ_CP116968.1"/>
</dbReference>